<dbReference type="Pfam" id="PF00571">
    <property type="entry name" value="CBS"/>
    <property type="match status" value="2"/>
</dbReference>
<evidence type="ECO:0000256" key="2">
    <source>
        <dbReference type="PROSITE-ProRule" id="PRU00703"/>
    </source>
</evidence>
<evidence type="ECO:0000256" key="3">
    <source>
        <dbReference type="SAM" id="MobiDB-lite"/>
    </source>
</evidence>
<dbReference type="PANTHER" id="PTHR43080">
    <property type="entry name" value="CBS DOMAIN-CONTAINING PROTEIN CBSX3, MITOCHONDRIAL"/>
    <property type="match status" value="1"/>
</dbReference>
<dbReference type="EMBL" id="JAEDAH010000099">
    <property type="protein sequence ID" value="MCA6065070.1"/>
    <property type="molecule type" value="Genomic_DNA"/>
</dbReference>
<dbReference type="Gene3D" id="3.10.580.10">
    <property type="entry name" value="CBS-domain"/>
    <property type="match status" value="1"/>
</dbReference>
<proteinExistence type="predicted"/>
<protein>
    <submittedName>
        <fullName evidence="5">CBS domain-containing protein</fullName>
    </submittedName>
</protein>
<accession>A0ABS7ZWW5</accession>
<dbReference type="SMART" id="SM00116">
    <property type="entry name" value="CBS"/>
    <property type="match status" value="2"/>
</dbReference>
<feature type="region of interest" description="Disordered" evidence="3">
    <location>
        <begin position="25"/>
        <end position="45"/>
    </location>
</feature>
<reference evidence="5 6" key="1">
    <citation type="submission" date="2020-12" db="EMBL/GenBank/DDBJ databases">
        <title>Novel Thalassolituus-related marine hydrocarbonoclastic bacteria mediated algae-derived hydrocarbons mineralization in twilight zone of the northern South China Sea.</title>
        <authorList>
            <person name="Dong C."/>
        </authorList>
    </citation>
    <scope>NUCLEOTIDE SEQUENCE [LARGE SCALE GENOMIC DNA]</scope>
    <source>
        <strain evidence="5 6">IMCC1826</strain>
    </source>
</reference>
<dbReference type="PROSITE" id="PS51371">
    <property type="entry name" value="CBS"/>
    <property type="match status" value="2"/>
</dbReference>
<evidence type="ECO:0000259" key="4">
    <source>
        <dbReference type="PROSITE" id="PS51371"/>
    </source>
</evidence>
<evidence type="ECO:0000313" key="6">
    <source>
        <dbReference type="Proteomes" id="UP000714380"/>
    </source>
</evidence>
<feature type="domain" description="CBS" evidence="4">
    <location>
        <begin position="68"/>
        <end position="124"/>
    </location>
</feature>
<dbReference type="SUPFAM" id="SSF54631">
    <property type="entry name" value="CBS-domain pair"/>
    <property type="match status" value="1"/>
</dbReference>
<name>A0ABS7ZWW5_9GAMM</name>
<dbReference type="InterPro" id="IPR046342">
    <property type="entry name" value="CBS_dom_sf"/>
</dbReference>
<dbReference type="InterPro" id="IPR000644">
    <property type="entry name" value="CBS_dom"/>
</dbReference>
<feature type="domain" description="CBS" evidence="4">
    <location>
        <begin position="133"/>
        <end position="191"/>
    </location>
</feature>
<dbReference type="PANTHER" id="PTHR43080:SF2">
    <property type="entry name" value="CBS DOMAIN-CONTAINING PROTEIN"/>
    <property type="match status" value="1"/>
</dbReference>
<gene>
    <name evidence="5" type="ORF">I9W95_15835</name>
</gene>
<evidence type="ECO:0000256" key="1">
    <source>
        <dbReference type="ARBA" id="ARBA00023122"/>
    </source>
</evidence>
<dbReference type="Proteomes" id="UP000714380">
    <property type="component" value="Unassembled WGS sequence"/>
</dbReference>
<sequence length="193" mass="22106">MSLIVFDMGRRVETPVRPERWKVKATGATSATDAVHPGHSDPSRANDLYLSEKNQKEPESVAYAEDIMSVRVQTLNEDASIREAWELIKNEGFHHLPIIDQQHRVQAIISDRDLLYALTENRDIWHHKAISVARRPVYCILKSTDIRQTCNILYDYNIGALPVINDQHQLAGIITRSDILRLLSHYGPMELWA</sequence>
<organism evidence="5 6">
    <name type="scientific">Thalassolituus marinus</name>
    <dbReference type="NCBI Taxonomy" id="671053"/>
    <lineage>
        <taxon>Bacteria</taxon>
        <taxon>Pseudomonadati</taxon>
        <taxon>Pseudomonadota</taxon>
        <taxon>Gammaproteobacteria</taxon>
        <taxon>Oceanospirillales</taxon>
        <taxon>Oceanospirillaceae</taxon>
        <taxon>Thalassolituus</taxon>
    </lineage>
</organism>
<dbReference type="RefSeq" id="WP_225676655.1">
    <property type="nucleotide sequence ID" value="NZ_JAEDAH010000099.1"/>
</dbReference>
<evidence type="ECO:0000313" key="5">
    <source>
        <dbReference type="EMBL" id="MCA6065070.1"/>
    </source>
</evidence>
<keyword evidence="1 2" id="KW-0129">CBS domain</keyword>
<comment type="caution">
    <text evidence="5">The sequence shown here is derived from an EMBL/GenBank/DDBJ whole genome shotgun (WGS) entry which is preliminary data.</text>
</comment>
<dbReference type="InterPro" id="IPR051257">
    <property type="entry name" value="Diverse_CBS-Domain"/>
</dbReference>
<keyword evidence="6" id="KW-1185">Reference proteome</keyword>